<proteinExistence type="predicted"/>
<protein>
    <recommendedName>
        <fullName evidence="3">Lipoprotein</fullName>
    </recommendedName>
</protein>
<sequence length="48" mass="5489">MNSKVFITFPVFIKLFSCTGKVGTTKAFKIDNYCKDLSPYALFFTVQK</sequence>
<accession>A0ABN0AIV7</accession>
<dbReference type="Proteomes" id="UP000002969">
    <property type="component" value="Unassembled WGS sequence"/>
</dbReference>
<comment type="caution">
    <text evidence="1">The sequence shown here is derived from an EMBL/GenBank/DDBJ whole genome shotgun (WGS) entry which is preliminary data.</text>
</comment>
<evidence type="ECO:0000313" key="1">
    <source>
        <dbReference type="EMBL" id="EFK32912.1"/>
    </source>
</evidence>
<name>A0ABN0AIV7_CHRGE</name>
<evidence type="ECO:0008006" key="3">
    <source>
        <dbReference type="Google" id="ProtNLM"/>
    </source>
</evidence>
<organism evidence="1 2">
    <name type="scientific">Chryseobacterium gleum ATCC 35910</name>
    <dbReference type="NCBI Taxonomy" id="525257"/>
    <lineage>
        <taxon>Bacteria</taxon>
        <taxon>Pseudomonadati</taxon>
        <taxon>Bacteroidota</taxon>
        <taxon>Flavobacteriia</taxon>
        <taxon>Flavobacteriales</taxon>
        <taxon>Weeksellaceae</taxon>
        <taxon>Chryseobacterium group</taxon>
        <taxon>Chryseobacterium</taxon>
    </lineage>
</organism>
<dbReference type="EMBL" id="ACKQ02000007">
    <property type="protein sequence ID" value="EFK32912.1"/>
    <property type="molecule type" value="Genomic_DNA"/>
</dbReference>
<gene>
    <name evidence="1" type="ORF">HMPREF0204_11980</name>
</gene>
<keyword evidence="2" id="KW-1185">Reference proteome</keyword>
<evidence type="ECO:0000313" key="2">
    <source>
        <dbReference type="Proteomes" id="UP000002969"/>
    </source>
</evidence>
<reference evidence="1" key="1">
    <citation type="submission" date="2010-06" db="EMBL/GenBank/DDBJ databases">
        <authorList>
            <person name="Muzny D."/>
            <person name="Qin X."/>
            <person name="Buhay C."/>
            <person name="Dugan-Rocha S."/>
            <person name="Ding Y."/>
            <person name="Chen G."/>
            <person name="Hawes A."/>
            <person name="Holder M."/>
            <person name="Jhangiani S."/>
            <person name="Johnson A."/>
            <person name="Khan Z."/>
            <person name="Li Z."/>
            <person name="Liu W."/>
            <person name="Liu X."/>
            <person name="Perez L."/>
            <person name="Shen H."/>
            <person name="Wang Q."/>
            <person name="Watt J."/>
            <person name="Xi L."/>
            <person name="Xin Y."/>
            <person name="Zhou J."/>
            <person name="Deng J."/>
            <person name="Jiang H."/>
            <person name="Liu Y."/>
            <person name="Qu J."/>
            <person name="Song X.-Z."/>
            <person name="Zhang L."/>
            <person name="Villasana D."/>
            <person name="Johnson A."/>
            <person name="Liu J."/>
            <person name="Liyanage D."/>
            <person name="Lorensuhewa L."/>
            <person name="Robinson T."/>
            <person name="Song A."/>
            <person name="Song B.-B."/>
            <person name="Dinh H."/>
            <person name="Thornton R."/>
            <person name="Coyle M."/>
            <person name="Francisco L."/>
            <person name="Jackson L."/>
            <person name="Javaid M."/>
            <person name="Korchina V."/>
            <person name="Kovar C."/>
            <person name="Mata R."/>
            <person name="Mathew T."/>
            <person name="Ngo R."/>
            <person name="Nguyen L."/>
            <person name="Nguyen N."/>
            <person name="Okwuonu G."/>
            <person name="Ongeri F."/>
            <person name="Pham C."/>
            <person name="Simmons D."/>
            <person name="Wilczek-Boney K."/>
            <person name="Hale W."/>
            <person name="Jakkamsetti A."/>
            <person name="Pham P."/>
            <person name="Ruth R."/>
            <person name="San Lucas F."/>
            <person name="Warren J."/>
            <person name="Zhang J."/>
            <person name="Zhao Z."/>
            <person name="Zhou C."/>
            <person name="Zhu D."/>
            <person name="Lee S."/>
            <person name="Bess C."/>
            <person name="Blankenburg K."/>
            <person name="Forbes L."/>
            <person name="Fu Q."/>
            <person name="Gubbala S."/>
            <person name="Hirani K."/>
            <person name="Jayaseelan J.C."/>
            <person name="Lara F."/>
            <person name="Munidasa M."/>
            <person name="Palculict T."/>
            <person name="Patil S."/>
            <person name="Pu L.-L."/>
            <person name="Saada N."/>
            <person name="Tang L."/>
            <person name="Weissenberger G."/>
            <person name="Zhu Y."/>
            <person name="Hemphill L."/>
            <person name="Shang Y."/>
            <person name="Youmans B."/>
            <person name="Ayvaz T."/>
            <person name="Ross M."/>
            <person name="Santibanez J."/>
            <person name="Aqrawi P."/>
            <person name="Gross S."/>
            <person name="Joshi V."/>
            <person name="Fowler G."/>
            <person name="Nazareth L."/>
            <person name="Reid J."/>
            <person name="Worley K."/>
            <person name="Petrosino J."/>
            <person name="Highlander S."/>
            <person name="Gibbs R."/>
        </authorList>
    </citation>
    <scope>NUCLEOTIDE SEQUENCE [LARGE SCALE GENOMIC DNA]</scope>
    <source>
        <strain evidence="1">ATCC 35910</strain>
    </source>
</reference>